<keyword evidence="4 5" id="KW-0472">Membrane</keyword>
<dbReference type="GO" id="GO:0009425">
    <property type="term" value="C:bacterial-type flagellum basal body"/>
    <property type="evidence" value="ECO:0007669"/>
    <property type="project" value="UniProtKB-SubCell"/>
</dbReference>
<name>A0A9X3WKN6_9BACI</name>
<keyword evidence="7" id="KW-0282">Flagellum</keyword>
<dbReference type="AlphaFoldDB" id="A0A9X3WKN6"/>
<evidence type="ECO:0000256" key="3">
    <source>
        <dbReference type="ARBA" id="ARBA00022989"/>
    </source>
</evidence>
<keyword evidence="2 5" id="KW-0812">Transmembrane</keyword>
<proteinExistence type="inferred from homology"/>
<dbReference type="GO" id="GO:0044781">
    <property type="term" value="P:bacterial-type flagellum organization"/>
    <property type="evidence" value="ECO:0007669"/>
    <property type="project" value="UniProtKB-UniRule"/>
</dbReference>
<keyword evidence="7" id="KW-0966">Cell projection</keyword>
<keyword evidence="3 5" id="KW-1133">Transmembrane helix</keyword>
<evidence type="ECO:0000313" key="7">
    <source>
        <dbReference type="EMBL" id="MDC3421872.1"/>
    </source>
</evidence>
<accession>A0A9X3WKN6</accession>
<keyword evidence="7" id="KW-0969">Cilium</keyword>
<comment type="similarity">
    <text evidence="5">Belongs to the FliO/MopB family.</text>
</comment>
<feature type="transmembrane region" description="Helical" evidence="5">
    <location>
        <begin position="78"/>
        <end position="97"/>
    </location>
</feature>
<comment type="caution">
    <text evidence="7">The sequence shown here is derived from an EMBL/GenBank/DDBJ whole genome shotgun (WGS) entry which is preliminary data.</text>
</comment>
<comment type="subcellular location">
    <subcellularLocation>
        <location evidence="5">Cell membrane</location>
    </subcellularLocation>
    <subcellularLocation>
        <location evidence="5">Bacterial flagellum basal body</location>
    </subcellularLocation>
</comment>
<evidence type="ECO:0000256" key="2">
    <source>
        <dbReference type="ARBA" id="ARBA00022692"/>
    </source>
</evidence>
<dbReference type="GO" id="GO:0005886">
    <property type="term" value="C:plasma membrane"/>
    <property type="evidence" value="ECO:0007669"/>
    <property type="project" value="UniProtKB-SubCell"/>
</dbReference>
<evidence type="ECO:0000256" key="6">
    <source>
        <dbReference type="SAM" id="MobiDB-lite"/>
    </source>
</evidence>
<evidence type="ECO:0000256" key="4">
    <source>
        <dbReference type="ARBA" id="ARBA00023136"/>
    </source>
</evidence>
<dbReference type="RefSeq" id="WP_259866266.1">
    <property type="nucleotide sequence ID" value="NZ_JAMQJZ010000014.1"/>
</dbReference>
<sequence length="227" mass="25466">MIKKIVCLFFLSLFLIIINLTPDISHASAMVDEMFKIPEVEKEPTSDPSSDITDEPSGDENQQENPSLGGESVSMPTLIFQLVISLGFVIGLIYLVLKFINSKNKLFQKVSALRNLGGIPLGANKSVQVVKIGERIYVLGVGENVELLSEITDSQTRDELLTQDQGTEIKPQNVIASFINKDNKKQEEKGIQSTNKFQNLFQQELNTLVQGRKKLTDRFKREDNNHE</sequence>
<reference evidence="7" key="1">
    <citation type="submission" date="2022-06" db="EMBL/GenBank/DDBJ databases">
        <title>Aquibacillus sp. a new bacterium isolated from soil saline samples.</title>
        <authorList>
            <person name="Galisteo C."/>
            <person name="De La Haba R."/>
            <person name="Sanchez-Porro C."/>
            <person name="Ventosa A."/>
        </authorList>
    </citation>
    <scope>NUCLEOTIDE SEQUENCE</scope>
    <source>
        <strain evidence="7">JCM 12387</strain>
    </source>
</reference>
<keyword evidence="5" id="KW-0975">Bacterial flagellum</keyword>
<keyword evidence="8" id="KW-1185">Reference proteome</keyword>
<evidence type="ECO:0000256" key="5">
    <source>
        <dbReference type="RuleBase" id="RU362064"/>
    </source>
</evidence>
<feature type="region of interest" description="Disordered" evidence="6">
    <location>
        <begin position="40"/>
        <end position="70"/>
    </location>
</feature>
<dbReference type="NCBIfam" id="TIGR03500">
    <property type="entry name" value="FliO_TIGR"/>
    <property type="match status" value="1"/>
</dbReference>
<feature type="compositionally biased region" description="Acidic residues" evidence="6">
    <location>
        <begin position="52"/>
        <end position="62"/>
    </location>
</feature>
<dbReference type="Proteomes" id="UP001145072">
    <property type="component" value="Unassembled WGS sequence"/>
</dbReference>
<organism evidence="7 8">
    <name type="scientific">Aquibacillus koreensis</name>
    <dbReference type="NCBI Taxonomy" id="279446"/>
    <lineage>
        <taxon>Bacteria</taxon>
        <taxon>Bacillati</taxon>
        <taxon>Bacillota</taxon>
        <taxon>Bacilli</taxon>
        <taxon>Bacillales</taxon>
        <taxon>Bacillaceae</taxon>
        <taxon>Aquibacillus</taxon>
    </lineage>
</organism>
<keyword evidence="1 5" id="KW-1003">Cell membrane</keyword>
<evidence type="ECO:0000313" key="8">
    <source>
        <dbReference type="Proteomes" id="UP001145072"/>
    </source>
</evidence>
<evidence type="ECO:0000256" key="1">
    <source>
        <dbReference type="ARBA" id="ARBA00022475"/>
    </source>
</evidence>
<dbReference type="InterPro" id="IPR022781">
    <property type="entry name" value="Flagellar_biosynth_FliO"/>
</dbReference>
<protein>
    <recommendedName>
        <fullName evidence="5">Flagellar protein</fullName>
    </recommendedName>
</protein>
<dbReference type="EMBL" id="JAMQJZ010000014">
    <property type="protein sequence ID" value="MDC3421872.1"/>
    <property type="molecule type" value="Genomic_DNA"/>
</dbReference>
<dbReference type="Pfam" id="PF04347">
    <property type="entry name" value="FliO"/>
    <property type="match status" value="1"/>
</dbReference>
<gene>
    <name evidence="7" type="primary">fliO</name>
    <name evidence="7" type="ORF">NC661_15970</name>
</gene>